<reference evidence="2" key="1">
    <citation type="submission" date="2021-04" db="EMBL/GenBank/DDBJ databases">
        <authorList>
            <person name="Zhang D.-C."/>
        </authorList>
    </citation>
    <scope>NUCLEOTIDE SEQUENCE</scope>
    <source>
        <strain evidence="2">CGMCC 1.15697</strain>
    </source>
</reference>
<accession>A0A8J7SJ85</accession>
<dbReference type="InterPro" id="IPR024047">
    <property type="entry name" value="MM3350-like_sf"/>
</dbReference>
<protein>
    <submittedName>
        <fullName evidence="2">Plasmid pRiA4b ORF-3 family protein</fullName>
    </submittedName>
</protein>
<dbReference type="PANTHER" id="PTHR41878">
    <property type="entry name" value="LEXA REPRESSOR-RELATED"/>
    <property type="match status" value="1"/>
</dbReference>
<gene>
    <name evidence="2" type="ORF">KAJ83_11100</name>
</gene>
<evidence type="ECO:0000259" key="1">
    <source>
        <dbReference type="Pfam" id="PF07929"/>
    </source>
</evidence>
<feature type="domain" description="Plasmid pRiA4b Orf3-like" evidence="1">
    <location>
        <begin position="8"/>
        <end position="176"/>
    </location>
</feature>
<dbReference type="PANTHER" id="PTHR41878:SF1">
    <property type="entry name" value="TNPR PROTEIN"/>
    <property type="match status" value="1"/>
</dbReference>
<dbReference type="InterPro" id="IPR012912">
    <property type="entry name" value="Plasmid_pRiA4b_Orf3-like"/>
</dbReference>
<name>A0A8J7SJ85_9PROT</name>
<dbReference type="Gene3D" id="3.10.290.30">
    <property type="entry name" value="MM3350-like"/>
    <property type="match status" value="1"/>
</dbReference>
<dbReference type="RefSeq" id="WP_210682136.1">
    <property type="nucleotide sequence ID" value="NZ_JAGMWN010000004.1"/>
</dbReference>
<keyword evidence="3" id="KW-1185">Reference proteome</keyword>
<proteinExistence type="predicted"/>
<sequence length="209" mass="24008">MMDRFNGARLRLTLVEIDPAPWREIVVRTSMTLARLHEAIQAVFCWYDYHLWAFEVGDKHYGPEMEDADPPVLSARNARLRTLIARGVENFHYVYDFGDYWRVEIQLLDTLHVEDAERLPRFLGGAHAAPPEDIGGPPGYAHFLEVLNDPKHPDREDYAQLFEMALGGDFDPRDIQEDVIGGLLSRVARKKPAAPKRRGEWRFRNDPGG</sequence>
<evidence type="ECO:0000313" key="3">
    <source>
        <dbReference type="Proteomes" id="UP000672602"/>
    </source>
</evidence>
<organism evidence="2 3">
    <name type="scientific">Marivibrio halodurans</name>
    <dbReference type="NCBI Taxonomy" id="2039722"/>
    <lineage>
        <taxon>Bacteria</taxon>
        <taxon>Pseudomonadati</taxon>
        <taxon>Pseudomonadota</taxon>
        <taxon>Alphaproteobacteria</taxon>
        <taxon>Rhodospirillales</taxon>
        <taxon>Rhodospirillaceae</taxon>
        <taxon>Marivibrio</taxon>
    </lineage>
</organism>
<dbReference type="SUPFAM" id="SSF159941">
    <property type="entry name" value="MM3350-like"/>
    <property type="match status" value="1"/>
</dbReference>
<evidence type="ECO:0000313" key="2">
    <source>
        <dbReference type="EMBL" id="MBP5857558.1"/>
    </source>
</evidence>
<comment type="caution">
    <text evidence="2">The sequence shown here is derived from an EMBL/GenBank/DDBJ whole genome shotgun (WGS) entry which is preliminary data.</text>
</comment>
<dbReference type="Pfam" id="PF07929">
    <property type="entry name" value="PRiA4_ORF3"/>
    <property type="match status" value="1"/>
</dbReference>
<dbReference type="Proteomes" id="UP000672602">
    <property type="component" value="Unassembled WGS sequence"/>
</dbReference>
<dbReference type="EMBL" id="JAGMWN010000004">
    <property type="protein sequence ID" value="MBP5857558.1"/>
    <property type="molecule type" value="Genomic_DNA"/>
</dbReference>
<dbReference type="AlphaFoldDB" id="A0A8J7SJ85"/>